<dbReference type="SUPFAM" id="SSF55729">
    <property type="entry name" value="Acyl-CoA N-acyltransferases (Nat)"/>
    <property type="match status" value="1"/>
</dbReference>
<dbReference type="Pfam" id="PF13302">
    <property type="entry name" value="Acetyltransf_3"/>
    <property type="match status" value="1"/>
</dbReference>
<dbReference type="PANTHER" id="PTHR43415:SF3">
    <property type="entry name" value="GNAT-FAMILY ACETYLTRANSFERASE"/>
    <property type="match status" value="1"/>
</dbReference>
<accession>A0ABX2EN47</accession>
<evidence type="ECO:0000259" key="1">
    <source>
        <dbReference type="PROSITE" id="PS51186"/>
    </source>
</evidence>
<keyword evidence="3" id="KW-1185">Reference proteome</keyword>
<dbReference type="InterPro" id="IPR000182">
    <property type="entry name" value="GNAT_dom"/>
</dbReference>
<evidence type="ECO:0000313" key="3">
    <source>
        <dbReference type="Proteomes" id="UP000737171"/>
    </source>
</evidence>
<dbReference type="RefSeq" id="WP_173128132.1">
    <property type="nucleotide sequence ID" value="NZ_JABRWJ010000007.1"/>
</dbReference>
<dbReference type="EMBL" id="JABRWJ010000007">
    <property type="protein sequence ID" value="NRF70043.1"/>
    <property type="molecule type" value="Genomic_DNA"/>
</dbReference>
<organism evidence="2 3">
    <name type="scientific">Pseudaquabacterium terrae</name>
    <dbReference type="NCBI Taxonomy" id="2732868"/>
    <lineage>
        <taxon>Bacteria</taxon>
        <taxon>Pseudomonadati</taxon>
        <taxon>Pseudomonadota</taxon>
        <taxon>Betaproteobacteria</taxon>
        <taxon>Burkholderiales</taxon>
        <taxon>Sphaerotilaceae</taxon>
        <taxon>Pseudaquabacterium</taxon>
    </lineage>
</organism>
<dbReference type="Gene3D" id="3.40.630.30">
    <property type="match status" value="1"/>
</dbReference>
<feature type="domain" description="N-acetyltransferase" evidence="1">
    <location>
        <begin position="11"/>
        <end position="169"/>
    </location>
</feature>
<dbReference type="Proteomes" id="UP000737171">
    <property type="component" value="Unassembled WGS sequence"/>
</dbReference>
<dbReference type="PROSITE" id="PS51186">
    <property type="entry name" value="GNAT"/>
    <property type="match status" value="1"/>
</dbReference>
<protein>
    <submittedName>
        <fullName evidence="2">GNAT family N-acetyltransferase</fullName>
    </submittedName>
</protein>
<dbReference type="InterPro" id="IPR016181">
    <property type="entry name" value="Acyl_CoA_acyltransferase"/>
</dbReference>
<comment type="caution">
    <text evidence="2">The sequence shown here is derived from an EMBL/GenBank/DDBJ whole genome shotgun (WGS) entry which is preliminary data.</text>
</comment>
<name>A0ABX2EN47_9BURK</name>
<reference evidence="2 3" key="1">
    <citation type="submission" date="2020-05" db="EMBL/GenBank/DDBJ databases">
        <title>Aquincola sp. isolate from soil.</title>
        <authorList>
            <person name="Han J."/>
            <person name="Kim D.-U."/>
        </authorList>
    </citation>
    <scope>NUCLEOTIDE SEQUENCE [LARGE SCALE GENOMIC DNA]</scope>
    <source>
        <strain evidence="2 3">S2</strain>
    </source>
</reference>
<sequence>MYSPTAPDLRLRLRPTMLSDLDFVISVETDARNLPFITPWERPQHEAAVRIPDFRHFIVEAGADYERAGFVILQGCRNQHRSVELKRIVLQPKGQGLGRACVRLLKRMAYRDLHAHRFWLDVKALNTRALALYASEGFVEEGRLRESVRISIDGADGYDSLIVMSMLDREFHARVALGLEAAA</sequence>
<gene>
    <name evidence="2" type="ORF">HLB44_23850</name>
</gene>
<proteinExistence type="predicted"/>
<dbReference type="PANTHER" id="PTHR43415">
    <property type="entry name" value="SPERMIDINE N(1)-ACETYLTRANSFERASE"/>
    <property type="match status" value="1"/>
</dbReference>
<evidence type="ECO:0000313" key="2">
    <source>
        <dbReference type="EMBL" id="NRF70043.1"/>
    </source>
</evidence>